<name>A0AAX4IBW3_9PEZI</name>
<proteinExistence type="predicted"/>
<sequence length="501" mass="56642">MSIPDFSFNEQLVLPSFGADVDFLNDPAVPYEEKKWMFDVLLNDVVPYRYHTEPRVFPEINFYITLLYNRPNSSEIMGLVWRFHEFISMMAANHPAEADQVIAGLQLRAMSCGWPGAPYTSSAEAQDAQPAEKVVVQPEQAPTPERSPAASPVAARRGRKPKSQLGGVTDHQHPLLKAELAAVPQLQYKGVIRDMDHFLELDEAYERHIKRAAGAAPHQDPSWPRSAEQQRLYVRKLVNSITDLKSFYELRKAEERRAKLESVSRAQDQNGVSAPSSRKRKRGDGEQEDAAEDSARPKGISKTDWILMDEKSTPAERLEAVIHHCISDVEIELLSWRLLRAATEAQQGFTMRPLWSGSKTVATWEHFNTFGERWHAICANVLVRESCTPIHSPVHAWLTLFQDCKIIVHSLTRADWVCKYAGAPAKERGGKLSNDLLNGRRDIQNQVGRDVIKEKTSRQDWTTSEDFEIRDKNGGLVLKGGHLGDRKRRQLAVRSQQSGNP</sequence>
<evidence type="ECO:0000256" key="1">
    <source>
        <dbReference type="SAM" id="MobiDB-lite"/>
    </source>
</evidence>
<feature type="region of interest" description="Disordered" evidence="1">
    <location>
        <begin position="259"/>
        <end position="297"/>
    </location>
</feature>
<protein>
    <submittedName>
        <fullName evidence="2">Uncharacterized protein</fullName>
    </submittedName>
</protein>
<feature type="region of interest" description="Disordered" evidence="1">
    <location>
        <begin position="118"/>
        <end position="169"/>
    </location>
</feature>
<evidence type="ECO:0000313" key="2">
    <source>
        <dbReference type="EMBL" id="WQF80765.1"/>
    </source>
</evidence>
<gene>
    <name evidence="2" type="ORF">CDEST_05779</name>
</gene>
<dbReference type="KEGG" id="cdet:87942282"/>
<evidence type="ECO:0000313" key="3">
    <source>
        <dbReference type="Proteomes" id="UP001322277"/>
    </source>
</evidence>
<dbReference type="EMBL" id="CP137307">
    <property type="protein sequence ID" value="WQF80765.1"/>
    <property type="molecule type" value="Genomic_DNA"/>
</dbReference>
<feature type="compositionally biased region" description="Polar residues" evidence="1">
    <location>
        <begin position="264"/>
        <end position="276"/>
    </location>
</feature>
<dbReference type="AlphaFoldDB" id="A0AAX4IBW3"/>
<feature type="compositionally biased region" description="Low complexity" evidence="1">
    <location>
        <begin position="146"/>
        <end position="155"/>
    </location>
</feature>
<accession>A0AAX4IBW3</accession>
<dbReference type="GeneID" id="87942282"/>
<dbReference type="Proteomes" id="UP001322277">
    <property type="component" value="Chromosome 3"/>
</dbReference>
<keyword evidence="3" id="KW-1185">Reference proteome</keyword>
<dbReference type="RefSeq" id="XP_062777989.1">
    <property type="nucleotide sequence ID" value="XM_062921938.1"/>
</dbReference>
<organism evidence="2 3">
    <name type="scientific">Colletotrichum destructivum</name>
    <dbReference type="NCBI Taxonomy" id="34406"/>
    <lineage>
        <taxon>Eukaryota</taxon>
        <taxon>Fungi</taxon>
        <taxon>Dikarya</taxon>
        <taxon>Ascomycota</taxon>
        <taxon>Pezizomycotina</taxon>
        <taxon>Sordariomycetes</taxon>
        <taxon>Hypocreomycetidae</taxon>
        <taxon>Glomerellales</taxon>
        <taxon>Glomerellaceae</taxon>
        <taxon>Colletotrichum</taxon>
        <taxon>Colletotrichum destructivum species complex</taxon>
    </lineage>
</organism>
<reference evidence="3" key="1">
    <citation type="journal article" date="2023" name="bioRxiv">
        <title>Complete genome of the Medicago anthracnose fungus, Colletotrichum destructivum, reveals a mini-chromosome-like region within a core chromosome.</title>
        <authorList>
            <person name="Lapalu N."/>
            <person name="Simon A."/>
            <person name="Lu A."/>
            <person name="Plaumann P.-L."/>
            <person name="Amselem J."/>
            <person name="Pigne S."/>
            <person name="Auger A."/>
            <person name="Koch C."/>
            <person name="Dallery J.-F."/>
            <person name="O'Connell R.J."/>
        </authorList>
    </citation>
    <scope>NUCLEOTIDE SEQUENCE [LARGE SCALE GENOMIC DNA]</scope>
    <source>
        <strain evidence="3">CBS 520.97</strain>
    </source>
</reference>